<reference evidence="2 3" key="2">
    <citation type="submission" date="2019-11" db="EMBL/GenBank/DDBJ databases">
        <authorList>
            <person name="Lu H."/>
        </authorList>
    </citation>
    <scope>NUCLEOTIDE SEQUENCE [LARGE SCALE GENOMIC DNA]</scope>
    <source>
        <strain evidence="2 3">FIM1</strain>
    </source>
</reference>
<feature type="compositionally biased region" description="Polar residues" evidence="1">
    <location>
        <begin position="36"/>
        <end position="65"/>
    </location>
</feature>
<feature type="region of interest" description="Disordered" evidence="1">
    <location>
        <begin position="1"/>
        <end position="65"/>
    </location>
</feature>
<feature type="compositionally biased region" description="Basic and acidic residues" evidence="1">
    <location>
        <begin position="527"/>
        <end position="537"/>
    </location>
</feature>
<evidence type="ECO:0000256" key="1">
    <source>
        <dbReference type="SAM" id="MobiDB-lite"/>
    </source>
</evidence>
<proteinExistence type="predicted"/>
<name>A0ABX6EZM9_KLUMA</name>
<feature type="region of interest" description="Disordered" evidence="1">
    <location>
        <begin position="157"/>
        <end position="272"/>
    </location>
</feature>
<feature type="region of interest" description="Disordered" evidence="1">
    <location>
        <begin position="454"/>
        <end position="641"/>
    </location>
</feature>
<dbReference type="PANTHER" id="PTHR20916">
    <property type="entry name" value="CYSTEINE AND GLYCINE-RICH PROTEIN 2 BINDING PROTEIN"/>
    <property type="match status" value="1"/>
</dbReference>
<dbReference type="PANTHER" id="PTHR20916:SF26">
    <property type="entry name" value="CYSTEINE-RICH PROTEIN 2-BINDING PROTEIN"/>
    <property type="match status" value="1"/>
</dbReference>
<feature type="compositionally biased region" description="Basic and acidic residues" evidence="1">
    <location>
        <begin position="504"/>
        <end position="514"/>
    </location>
</feature>
<feature type="compositionally biased region" description="Low complexity" evidence="1">
    <location>
        <begin position="247"/>
        <end position="260"/>
    </location>
</feature>
<feature type="compositionally biased region" description="Basic and acidic residues" evidence="1">
    <location>
        <begin position="577"/>
        <end position="594"/>
    </location>
</feature>
<feature type="compositionally biased region" description="Low complexity" evidence="1">
    <location>
        <begin position="541"/>
        <end position="562"/>
    </location>
</feature>
<feature type="compositionally biased region" description="Basic and acidic residues" evidence="1">
    <location>
        <begin position="192"/>
        <end position="203"/>
    </location>
</feature>
<feature type="compositionally biased region" description="Low complexity" evidence="1">
    <location>
        <begin position="611"/>
        <end position="630"/>
    </location>
</feature>
<feature type="compositionally biased region" description="Low complexity" evidence="1">
    <location>
        <begin position="169"/>
        <end position="189"/>
    </location>
</feature>
<keyword evidence="3" id="KW-1185">Reference proteome</keyword>
<feature type="region of interest" description="Disordered" evidence="1">
    <location>
        <begin position="377"/>
        <end position="422"/>
    </location>
</feature>
<feature type="compositionally biased region" description="Low complexity" evidence="1">
    <location>
        <begin position="1"/>
        <end position="20"/>
    </location>
</feature>
<accession>A0ABX6EZM9</accession>
<feature type="compositionally biased region" description="Basic and acidic residues" evidence="1">
    <location>
        <begin position="157"/>
        <end position="166"/>
    </location>
</feature>
<organism evidence="2 3">
    <name type="scientific">Kluyveromyces marxianus</name>
    <name type="common">Yeast</name>
    <name type="synonym">Candida kefyr</name>
    <dbReference type="NCBI Taxonomy" id="4911"/>
    <lineage>
        <taxon>Eukaryota</taxon>
        <taxon>Fungi</taxon>
        <taxon>Dikarya</taxon>
        <taxon>Ascomycota</taxon>
        <taxon>Saccharomycotina</taxon>
        <taxon>Saccharomycetes</taxon>
        <taxon>Saccharomycetales</taxon>
        <taxon>Saccharomycetaceae</taxon>
        <taxon>Kluyveromyces</taxon>
    </lineage>
</organism>
<feature type="compositionally biased region" description="Low complexity" evidence="1">
    <location>
        <begin position="488"/>
        <end position="500"/>
    </location>
</feature>
<dbReference type="Proteomes" id="UP000422736">
    <property type="component" value="Chromosome 8"/>
</dbReference>
<feature type="region of interest" description="Disordered" evidence="1">
    <location>
        <begin position="294"/>
        <end position="315"/>
    </location>
</feature>
<feature type="compositionally biased region" description="Low complexity" evidence="1">
    <location>
        <begin position="383"/>
        <end position="413"/>
    </location>
</feature>
<evidence type="ECO:0000313" key="2">
    <source>
        <dbReference type="EMBL" id="QGN17810.1"/>
    </source>
</evidence>
<sequence length="707" mass="76644">MNNINSSSSNTAHHSTSNNSQGMENIWGGSPDLSMRSPSTSSNHNHLQSLVNPNPSADSNSNTNDITPSILLEQLAFVDNFMTDFNSDFGSGGVGNAFYNGASAGDMAAGSVFGGGALNDPNQHHTGLMNAETQLAMDERLAAELSVFADETFIFPDEDKADRNDGDENSNSNNNNNMFGDSNNNNNNNKPSSEKRNLFDRKTNLLGNQYDHTRQRFSKKRSSAQNSPIADHGGFTNFDVQDHHHTSNSNGNSNNNPSNSAPGRPREPQFVPSPLTNLLAAHDLTTAMSSTSTASPAVNTAHSGYQSSTAVSSGGYESNIQMPDYSNIQTSTLVSLLPRINVPRGAYQSLYNVGFKPDQIDAIAAIIAYYERERDKFDPPVKSSNNNNSTAHSSSRKPAASSSSSSAAVRSHPIAASPPEQVQSSVTMLLDFLNEKPPAQQTVIHSPASVLTPASAPAQLPVQRRPDQTSEPAAKRMKKTDSAKKDLNTSSNKNSNGNNSVIDRYLEDSPRPRAETATGKLQGNSDSRAHKDQRGDNARPLSSTTTTNNNNDNNNTSSTLLNKNKQEDGKTSSIDASHIKNEPTENKSVEKESSGDDSGVNSESDSKSKSKSNSTSKSQPQPQSTSIQPRPKLPNLDLTKKLKEKEMETWVQELSELARDLKQRINTLEMENKLLKNLVVERGDVKDLKVFEKTNKEAENSEKNTSQ</sequence>
<protein>
    <submittedName>
        <fullName evidence="2">Transcriptional activator of sulfur metabolism MET4</fullName>
    </submittedName>
</protein>
<evidence type="ECO:0000313" key="3">
    <source>
        <dbReference type="Proteomes" id="UP000422736"/>
    </source>
</evidence>
<gene>
    <name evidence="2" type="primary">MET4</name>
    <name evidence="2" type="ORF">FIM1_5019</name>
</gene>
<dbReference type="EMBL" id="CP015060">
    <property type="protein sequence ID" value="QGN17810.1"/>
    <property type="molecule type" value="Genomic_DNA"/>
</dbReference>
<feature type="compositionally biased region" description="Polar residues" evidence="1">
    <location>
        <begin position="296"/>
        <end position="315"/>
    </location>
</feature>
<reference evidence="2 3" key="1">
    <citation type="submission" date="2016-03" db="EMBL/GenBank/DDBJ databases">
        <title>How can Kluyveromyces marxianus grow so fast - potential evolutionary course in Saccharomyces Complex revealed by comparative genomics.</title>
        <authorList>
            <person name="Mo W."/>
            <person name="Lu W."/>
            <person name="Yang X."/>
            <person name="Qi J."/>
            <person name="Lv H."/>
        </authorList>
    </citation>
    <scope>NUCLEOTIDE SEQUENCE [LARGE SCALE GENOMIC DNA]</scope>
    <source>
        <strain evidence="2 3">FIM1</strain>
    </source>
</reference>